<evidence type="ECO:0000313" key="4">
    <source>
        <dbReference type="Proteomes" id="UP000316291"/>
    </source>
</evidence>
<keyword evidence="2" id="KW-0472">Membrane</keyword>
<proteinExistence type="predicted"/>
<evidence type="ECO:0000313" key="3">
    <source>
        <dbReference type="EMBL" id="TWI67002.1"/>
    </source>
</evidence>
<dbReference type="RefSeq" id="WP_244635826.1">
    <property type="nucleotide sequence ID" value="NZ_VLLA01000012.1"/>
</dbReference>
<dbReference type="Proteomes" id="UP000316291">
    <property type="component" value="Unassembled WGS sequence"/>
</dbReference>
<evidence type="ECO:0000256" key="2">
    <source>
        <dbReference type="SAM" id="Phobius"/>
    </source>
</evidence>
<dbReference type="AlphaFoldDB" id="A0A562RD62"/>
<keyword evidence="2" id="KW-1133">Transmembrane helix</keyword>
<feature type="transmembrane region" description="Helical" evidence="2">
    <location>
        <begin position="50"/>
        <end position="70"/>
    </location>
</feature>
<evidence type="ECO:0000256" key="1">
    <source>
        <dbReference type="SAM" id="MobiDB-lite"/>
    </source>
</evidence>
<sequence length="158" mass="16885">MAAIAAARKSRLHNVLEGLALTATLQSFPTFATAAFLLKLIGNHDLVGDPGVAIFVAVASMLHAMLAVTLGPSFPAAFKTVYEPRFFEAHLSLSDKITAWRTQPVASLQLVTIDGRGDGERGVRGRRHGGGKAPLSNHSASQVKALHAKHFIRDSHNK</sequence>
<protein>
    <submittedName>
        <fullName evidence="3">Uncharacterized protein</fullName>
    </submittedName>
</protein>
<gene>
    <name evidence="3" type="ORF">IQ16_04632</name>
</gene>
<reference evidence="3 4" key="1">
    <citation type="journal article" date="2015" name="Stand. Genomic Sci.">
        <title>Genomic Encyclopedia of Bacterial and Archaeal Type Strains, Phase III: the genomes of soil and plant-associated and newly described type strains.</title>
        <authorList>
            <person name="Whitman W.B."/>
            <person name="Woyke T."/>
            <person name="Klenk H.P."/>
            <person name="Zhou Y."/>
            <person name="Lilburn T.G."/>
            <person name="Beck B.J."/>
            <person name="De Vos P."/>
            <person name="Vandamme P."/>
            <person name="Eisen J.A."/>
            <person name="Garrity G."/>
            <person name="Hugenholtz P."/>
            <person name="Kyrpides N.C."/>
        </authorList>
    </citation>
    <scope>NUCLEOTIDE SEQUENCE [LARGE SCALE GENOMIC DNA]</scope>
    <source>
        <strain evidence="3 4">CGMCC 1.10948</strain>
    </source>
</reference>
<name>A0A562RD62_9BRAD</name>
<keyword evidence="2" id="KW-0812">Transmembrane</keyword>
<dbReference type="EMBL" id="VLLA01000012">
    <property type="protein sequence ID" value="TWI67002.1"/>
    <property type="molecule type" value="Genomic_DNA"/>
</dbReference>
<organism evidence="3 4">
    <name type="scientific">Bradyrhizobium huanghuaihaiense</name>
    <dbReference type="NCBI Taxonomy" id="990078"/>
    <lineage>
        <taxon>Bacteria</taxon>
        <taxon>Pseudomonadati</taxon>
        <taxon>Pseudomonadota</taxon>
        <taxon>Alphaproteobacteria</taxon>
        <taxon>Hyphomicrobiales</taxon>
        <taxon>Nitrobacteraceae</taxon>
        <taxon>Bradyrhizobium</taxon>
    </lineage>
</organism>
<accession>A0A562RD62</accession>
<feature type="region of interest" description="Disordered" evidence="1">
    <location>
        <begin position="119"/>
        <end position="139"/>
    </location>
</feature>
<keyword evidence="4" id="KW-1185">Reference proteome</keyword>
<comment type="caution">
    <text evidence="3">The sequence shown here is derived from an EMBL/GenBank/DDBJ whole genome shotgun (WGS) entry which is preliminary data.</text>
</comment>